<protein>
    <recommendedName>
        <fullName evidence="4">Phage abortive infection protein</fullName>
    </recommendedName>
</protein>
<keyword evidence="1" id="KW-0472">Membrane</keyword>
<feature type="transmembrane region" description="Helical" evidence="1">
    <location>
        <begin position="47"/>
        <end position="67"/>
    </location>
</feature>
<evidence type="ECO:0000313" key="3">
    <source>
        <dbReference type="Proteomes" id="UP000028643"/>
    </source>
</evidence>
<sequence length="277" mass="32398">MLYEKKPARREKTFTQPLVLITIMLSAQVAFAVLTTKFPGTFWDIKLIDIVNAVAQVATAGAFYIVFRQYKENKQKDRQTALSVECRALVKSMSSLIVKVTDGVASPSDYERDFTRLCNQAADFREIFTAMREDIIKGISRMHWQEMYFNEFRPRMQYLSLFVFLPNAGIDKDLVHARETRLYHTIPEGLSQDENFSFRVDMVISDPEIADKLDTSKWYWVHHMYEEFFNNKNLNDLLYGTMNKADMYLQAPLLYSLYKLKQKQGLGKEITPVDLRY</sequence>
<evidence type="ECO:0008006" key="4">
    <source>
        <dbReference type="Google" id="ProtNLM"/>
    </source>
</evidence>
<accession>A0A085V486</accession>
<keyword evidence="1" id="KW-0812">Transmembrane</keyword>
<dbReference type="AlphaFoldDB" id="A0A085V486"/>
<name>A0A085V486_PSESX</name>
<comment type="caution">
    <text evidence="2">The sequence shown here is derived from an EMBL/GenBank/DDBJ whole genome shotgun (WGS) entry which is preliminary data.</text>
</comment>
<evidence type="ECO:0000256" key="1">
    <source>
        <dbReference type="SAM" id="Phobius"/>
    </source>
</evidence>
<evidence type="ECO:0000313" key="2">
    <source>
        <dbReference type="EMBL" id="KFE50249.1"/>
    </source>
</evidence>
<gene>
    <name evidence="2" type="ORF">IV02_17620</name>
</gene>
<proteinExistence type="predicted"/>
<dbReference type="Proteomes" id="UP000028643">
    <property type="component" value="Unassembled WGS sequence"/>
</dbReference>
<organism evidence="2 3">
    <name type="scientific">Pseudomonas syringae</name>
    <dbReference type="NCBI Taxonomy" id="317"/>
    <lineage>
        <taxon>Bacteria</taxon>
        <taxon>Pseudomonadati</taxon>
        <taxon>Pseudomonadota</taxon>
        <taxon>Gammaproteobacteria</taxon>
        <taxon>Pseudomonadales</taxon>
        <taxon>Pseudomonadaceae</taxon>
        <taxon>Pseudomonas</taxon>
    </lineage>
</organism>
<dbReference type="PATRIC" id="fig|317.174.peg.3599"/>
<dbReference type="RefSeq" id="WP_047576573.1">
    <property type="nucleotide sequence ID" value="NZ_JPQT01000112.1"/>
</dbReference>
<reference evidence="2 3" key="1">
    <citation type="submission" date="2014-07" db="EMBL/GenBank/DDBJ databases">
        <title>Draft Genome Sequences of Environmental Pseudomonas syringae strains.</title>
        <authorList>
            <person name="Baltrus D.A."/>
            <person name="Berge O."/>
            <person name="Morris C."/>
        </authorList>
    </citation>
    <scope>NUCLEOTIDE SEQUENCE [LARGE SCALE GENOMIC DNA]</scope>
    <source>
        <strain evidence="2 3">CEB003</strain>
    </source>
</reference>
<dbReference type="EMBL" id="JPQT01000112">
    <property type="protein sequence ID" value="KFE50249.1"/>
    <property type="molecule type" value="Genomic_DNA"/>
</dbReference>
<feature type="transmembrane region" description="Helical" evidence="1">
    <location>
        <begin position="14"/>
        <end position="35"/>
    </location>
</feature>
<keyword evidence="1" id="KW-1133">Transmembrane helix</keyword>